<feature type="compositionally biased region" description="Low complexity" evidence="1">
    <location>
        <begin position="276"/>
        <end position="338"/>
    </location>
</feature>
<proteinExistence type="predicted"/>
<name>A0A9P6ETY8_9AGAR</name>
<dbReference type="PANTHER" id="PTHR34065">
    <property type="entry name" value="CELL DIVISION CONTROL PROTEIN 14"/>
    <property type="match status" value="1"/>
</dbReference>
<dbReference type="PANTHER" id="PTHR34065:SF1">
    <property type="entry name" value="CELL DIVISION CONTROL PROTEIN 14"/>
    <property type="match status" value="1"/>
</dbReference>
<sequence length="592" mass="64069">MTFEEVLSEMRENIQISLDELSSTRSSPSSKTKALKELEKQLAWASFGNQSDAQDAFQALQYTFECNIPSHLLPWLTLSTFRLEGLTSKSLSQDEREAEMDQLMSQLNLSLSLIQGVVLNHESSKRYLGRRPSLEILLDLLLASRHVPCQPDGEAKASNGVPHITSTIIDTLLCILVDETTSLRAFEEVNGVQAVVKILKRAGTPREVRMKCLEFLYFYLLDETPSDASEKVSITALLQSTSPPSTAPATPIRPSHKPYFSGTPLRPMSRYGSSTFSFVSESSNSSSNNSRPPSDSKSSAKSLRSVSGGSTRSFSSTSSNASSSSSTSTTPSSVGGDSPVKESPSPEIPSKVPRTPARVFSPPPTSGLEPLVSLVTKTTPRSPVKPTSQRLITPPSQTLLTMSNATSSVERSERVKSSIFQPAQSRPLSMLQKEVDYVPMSPKKVLVVGVGKPPIGNSGGEGAERVVSPLGSDREKRRLHRKSLSTSSSSALAPRKKLDSERFPAVPLTPKRTTGSMPNKEGSLESILHQEIKEKLEKAKGREGGDKHDKENVGGSGQWKTTEEKKELLGTMLGNVDALVEGVRKAGIFGLA</sequence>
<reference evidence="2" key="1">
    <citation type="submission" date="2020-11" db="EMBL/GenBank/DDBJ databases">
        <authorList>
            <consortium name="DOE Joint Genome Institute"/>
            <person name="Ahrendt S."/>
            <person name="Riley R."/>
            <person name="Andreopoulos W."/>
            <person name="Labutti K."/>
            <person name="Pangilinan J."/>
            <person name="Ruiz-Duenas F.J."/>
            <person name="Barrasa J.M."/>
            <person name="Sanchez-Garcia M."/>
            <person name="Camarero S."/>
            <person name="Miyauchi S."/>
            <person name="Serrano A."/>
            <person name="Linde D."/>
            <person name="Babiker R."/>
            <person name="Drula E."/>
            <person name="Ayuso-Fernandez I."/>
            <person name="Pacheco R."/>
            <person name="Padilla G."/>
            <person name="Ferreira P."/>
            <person name="Barriuso J."/>
            <person name="Kellner H."/>
            <person name="Castanera R."/>
            <person name="Alfaro M."/>
            <person name="Ramirez L."/>
            <person name="Pisabarro A.G."/>
            <person name="Kuo A."/>
            <person name="Tritt A."/>
            <person name="Lipzen A."/>
            <person name="He G."/>
            <person name="Yan M."/>
            <person name="Ng V."/>
            <person name="Cullen D."/>
            <person name="Martin F."/>
            <person name="Rosso M.-N."/>
            <person name="Henrissat B."/>
            <person name="Hibbett D."/>
            <person name="Martinez A.T."/>
            <person name="Grigoriev I.V."/>
        </authorList>
    </citation>
    <scope>NUCLEOTIDE SEQUENCE</scope>
    <source>
        <strain evidence="2">CBS 506.95</strain>
    </source>
</reference>
<evidence type="ECO:0000256" key="1">
    <source>
        <dbReference type="SAM" id="MobiDB-lite"/>
    </source>
</evidence>
<keyword evidence="2" id="KW-0131">Cell cycle</keyword>
<dbReference type="Proteomes" id="UP000807306">
    <property type="component" value="Unassembled WGS sequence"/>
</dbReference>
<feature type="region of interest" description="Disordered" evidence="1">
    <location>
        <begin position="453"/>
        <end position="522"/>
    </location>
</feature>
<feature type="region of interest" description="Disordered" evidence="1">
    <location>
        <begin position="377"/>
        <end position="396"/>
    </location>
</feature>
<gene>
    <name evidence="2" type="ORF">CPB83DRAFT_888601</name>
</gene>
<keyword evidence="3" id="KW-1185">Reference proteome</keyword>
<dbReference type="InterPro" id="IPR012535">
    <property type="entry name" value="Cell_div_Cdc14"/>
</dbReference>
<protein>
    <submittedName>
        <fullName evidence="2">Cell division control protein 14, SIN component-domain-containing protein</fullName>
    </submittedName>
</protein>
<accession>A0A9P6ETY8</accession>
<organism evidence="2 3">
    <name type="scientific">Crepidotus variabilis</name>
    <dbReference type="NCBI Taxonomy" id="179855"/>
    <lineage>
        <taxon>Eukaryota</taxon>
        <taxon>Fungi</taxon>
        <taxon>Dikarya</taxon>
        <taxon>Basidiomycota</taxon>
        <taxon>Agaricomycotina</taxon>
        <taxon>Agaricomycetes</taxon>
        <taxon>Agaricomycetidae</taxon>
        <taxon>Agaricales</taxon>
        <taxon>Agaricineae</taxon>
        <taxon>Crepidotaceae</taxon>
        <taxon>Crepidotus</taxon>
    </lineage>
</organism>
<dbReference type="GO" id="GO:0051301">
    <property type="term" value="P:cell division"/>
    <property type="evidence" value="ECO:0007669"/>
    <property type="project" value="UniProtKB-KW"/>
</dbReference>
<comment type="caution">
    <text evidence="2">The sequence shown here is derived from an EMBL/GenBank/DDBJ whole genome shotgun (WGS) entry which is preliminary data.</text>
</comment>
<feature type="region of interest" description="Disordered" evidence="1">
    <location>
        <begin position="537"/>
        <end position="561"/>
    </location>
</feature>
<dbReference type="EMBL" id="MU157825">
    <property type="protein sequence ID" value="KAF9534624.1"/>
    <property type="molecule type" value="Genomic_DNA"/>
</dbReference>
<dbReference type="Pfam" id="PF08045">
    <property type="entry name" value="CDC14"/>
    <property type="match status" value="2"/>
</dbReference>
<evidence type="ECO:0000313" key="3">
    <source>
        <dbReference type="Proteomes" id="UP000807306"/>
    </source>
</evidence>
<keyword evidence="2" id="KW-0132">Cell division</keyword>
<feature type="compositionally biased region" description="Low complexity" evidence="1">
    <location>
        <begin position="240"/>
        <end position="250"/>
    </location>
</feature>
<dbReference type="AlphaFoldDB" id="A0A9P6ETY8"/>
<feature type="compositionally biased region" description="Low complexity" evidence="1">
    <location>
        <begin position="484"/>
        <end position="493"/>
    </location>
</feature>
<evidence type="ECO:0000313" key="2">
    <source>
        <dbReference type="EMBL" id="KAF9534624.1"/>
    </source>
</evidence>
<feature type="region of interest" description="Disordered" evidence="1">
    <location>
        <begin position="240"/>
        <end position="264"/>
    </location>
</feature>
<feature type="region of interest" description="Disordered" evidence="1">
    <location>
        <begin position="276"/>
        <end position="371"/>
    </location>
</feature>
<feature type="compositionally biased region" description="Basic and acidic residues" evidence="1">
    <location>
        <begin position="537"/>
        <end position="552"/>
    </location>
</feature>
<dbReference type="OrthoDB" id="5357220at2759"/>